<dbReference type="Gene3D" id="3.40.50.2060">
    <property type="match status" value="1"/>
</dbReference>
<dbReference type="Pfam" id="PF00995">
    <property type="entry name" value="Sec1"/>
    <property type="match status" value="1"/>
</dbReference>
<reference evidence="2" key="1">
    <citation type="submission" date="2023-03" db="EMBL/GenBank/DDBJ databases">
        <title>Mating type loci evolution in Malassezia.</title>
        <authorList>
            <person name="Coelho M.A."/>
        </authorList>
    </citation>
    <scope>NUCLEOTIDE SEQUENCE</scope>
    <source>
        <strain evidence="2">CBS 11721</strain>
    </source>
</reference>
<dbReference type="InterPro" id="IPR036045">
    <property type="entry name" value="Sec1-like_sf"/>
</dbReference>
<gene>
    <name evidence="2" type="primary">VPS45</name>
    <name evidence="2" type="ORF">MCUN1_003809</name>
</gene>
<dbReference type="EMBL" id="CP119882">
    <property type="protein sequence ID" value="WFD36917.1"/>
    <property type="molecule type" value="Genomic_DNA"/>
</dbReference>
<dbReference type="SUPFAM" id="SSF56815">
    <property type="entry name" value="Sec1/munc18-like (SM) proteins"/>
    <property type="match status" value="1"/>
</dbReference>
<dbReference type="AlphaFoldDB" id="A0AAF0EY76"/>
<dbReference type="InterPro" id="IPR027482">
    <property type="entry name" value="Sec1-like_dom2"/>
</dbReference>
<dbReference type="PIRSF" id="PIRSF005715">
    <property type="entry name" value="VPS45_Sec1"/>
    <property type="match status" value="1"/>
</dbReference>
<evidence type="ECO:0000313" key="3">
    <source>
        <dbReference type="Proteomes" id="UP001219933"/>
    </source>
</evidence>
<dbReference type="Proteomes" id="UP001219933">
    <property type="component" value="Chromosome 6"/>
</dbReference>
<dbReference type="GO" id="GO:0016192">
    <property type="term" value="P:vesicle-mediated transport"/>
    <property type="evidence" value="ECO:0007669"/>
    <property type="project" value="InterPro"/>
</dbReference>
<proteinExistence type="inferred from homology"/>
<accession>A0AAF0EY76</accession>
<dbReference type="Gene3D" id="3.90.830.10">
    <property type="entry name" value="Syntaxin Binding Protein 1, Chain A, domain 2"/>
    <property type="match status" value="1"/>
</dbReference>
<keyword evidence="3" id="KW-1185">Reference proteome</keyword>
<dbReference type="InterPro" id="IPR043154">
    <property type="entry name" value="Sec-1-like_dom1"/>
</dbReference>
<evidence type="ECO:0000313" key="2">
    <source>
        <dbReference type="EMBL" id="WFD36917.1"/>
    </source>
</evidence>
<dbReference type="InterPro" id="IPR001619">
    <property type="entry name" value="Sec1-like"/>
</dbReference>
<dbReference type="Gene3D" id="1.25.40.60">
    <property type="match status" value="1"/>
</dbReference>
<dbReference type="InterPro" id="IPR043127">
    <property type="entry name" value="Sec-1-like_dom3a"/>
</dbReference>
<dbReference type="Gene3D" id="3.40.50.1910">
    <property type="match status" value="1"/>
</dbReference>
<dbReference type="PANTHER" id="PTHR11679">
    <property type="entry name" value="VESICLE PROTEIN SORTING-ASSOCIATED"/>
    <property type="match status" value="1"/>
</dbReference>
<evidence type="ECO:0000256" key="1">
    <source>
        <dbReference type="ARBA" id="ARBA00009884"/>
    </source>
</evidence>
<protein>
    <submittedName>
        <fullName evidence="2">Vacuolar protein sorting-associated protein 45</fullName>
    </submittedName>
</protein>
<sequence>MDVCRAVAEYIERMLVASPGLKVLLLDEHTTPTVSAAFTQSQLLAHEVYLVTTVGAHRDRMAHLQCVVFVRPDDASLAAVRQELMRPRYGSYYLGFSNAVSKSAIEALAEADTHQLVKEVHEYYADYLPVTPTLFSLSYEVPPAQLWGATPESWNGAALARHTEALVALLLSLRKRPVVRYERKSALARALAEAVTAQTTQPGLADLRRADVPPLLLIVDRRSDPVTPLLTQWTYQAMVHELVGIRNGRTRIRDTEVVLSADNDPFFAENMYDNYGDLGAAIKEYVSQFQAKTHSSASLETVQDMKRFVEEYPEFQRLRGNVSKHVALLGELSRRIDEEHLLQVSELEQSLAGTENHAADLRTLKELITNTQISAQAKLRLVLLYALRFERYPGAQTQSILTLARANGVSDADAALADALLGLCGADSRQGDLFAHTTLFSRGKSALTGLRGVDNVYTQHSPQLATTLDSLFRGKLRTGAYPFASTPTQDVPATVIPGGQCVRPRDVIVFVIGGATYEEARSVALLNGESHVILGGTTIHNSTSFLAMVRAAAASLSLAPRVADTQQPDSLLGRVRRQVEGSIP</sequence>
<organism evidence="2 3">
    <name type="scientific">Malassezia cuniculi</name>
    <dbReference type="NCBI Taxonomy" id="948313"/>
    <lineage>
        <taxon>Eukaryota</taxon>
        <taxon>Fungi</taxon>
        <taxon>Dikarya</taxon>
        <taxon>Basidiomycota</taxon>
        <taxon>Ustilaginomycotina</taxon>
        <taxon>Malasseziomycetes</taxon>
        <taxon>Malasseziales</taxon>
        <taxon>Malasseziaceae</taxon>
        <taxon>Malassezia</taxon>
    </lineage>
</organism>
<name>A0AAF0EY76_9BASI</name>
<comment type="similarity">
    <text evidence="1">Belongs to the STXBP/unc-18/SEC1 family.</text>
</comment>